<proteinExistence type="predicted"/>
<accession>A0ABR9K7V0</accession>
<name>A0ABR9K7V0_9ACTN</name>
<dbReference type="Proteomes" id="UP000661607">
    <property type="component" value="Unassembled WGS sequence"/>
</dbReference>
<organism evidence="2 3">
    <name type="scientific">Nonomuraea africana</name>
    <dbReference type="NCBI Taxonomy" id="46171"/>
    <lineage>
        <taxon>Bacteria</taxon>
        <taxon>Bacillati</taxon>
        <taxon>Actinomycetota</taxon>
        <taxon>Actinomycetes</taxon>
        <taxon>Streptosporangiales</taxon>
        <taxon>Streptosporangiaceae</taxon>
        <taxon>Nonomuraea</taxon>
    </lineage>
</organism>
<evidence type="ECO:0000256" key="1">
    <source>
        <dbReference type="SAM" id="MobiDB-lite"/>
    </source>
</evidence>
<protein>
    <submittedName>
        <fullName evidence="2">Uncharacterized protein</fullName>
    </submittedName>
</protein>
<reference evidence="2 3" key="1">
    <citation type="submission" date="2020-10" db="EMBL/GenBank/DDBJ databases">
        <title>Sequencing the genomes of 1000 actinobacteria strains.</title>
        <authorList>
            <person name="Klenk H.-P."/>
        </authorList>
    </citation>
    <scope>NUCLEOTIDE SEQUENCE [LARGE SCALE GENOMIC DNA]</scope>
    <source>
        <strain evidence="2 3">DSM 43748</strain>
    </source>
</reference>
<evidence type="ECO:0000313" key="2">
    <source>
        <dbReference type="EMBL" id="MBE1558089.1"/>
    </source>
</evidence>
<gene>
    <name evidence="2" type="ORF">H4W81_000868</name>
</gene>
<dbReference type="EMBL" id="JADBEF010000001">
    <property type="protein sequence ID" value="MBE1558089.1"/>
    <property type="molecule type" value="Genomic_DNA"/>
</dbReference>
<evidence type="ECO:0000313" key="3">
    <source>
        <dbReference type="Proteomes" id="UP000661607"/>
    </source>
</evidence>
<comment type="caution">
    <text evidence="2">The sequence shown here is derived from an EMBL/GenBank/DDBJ whole genome shotgun (WGS) entry which is preliminary data.</text>
</comment>
<keyword evidence="3" id="KW-1185">Reference proteome</keyword>
<sequence length="77" mass="8728">MLLAPFLQHNLVQGPEVVRVIQVEATTTAPRKLMRESQHTVHRLTQQWRHELRSPETGPTLDAQVAGKRRADGPGRQ</sequence>
<feature type="region of interest" description="Disordered" evidence="1">
    <location>
        <begin position="48"/>
        <end position="77"/>
    </location>
</feature>